<evidence type="ECO:0000256" key="1">
    <source>
        <dbReference type="PROSITE-ProRule" id="PRU00339"/>
    </source>
</evidence>
<dbReference type="OrthoDB" id="137714at2157"/>
<feature type="repeat" description="TPR" evidence="1">
    <location>
        <begin position="470"/>
        <end position="503"/>
    </location>
</feature>
<dbReference type="Gene3D" id="1.25.40.10">
    <property type="entry name" value="Tetratricopeptide repeat domain"/>
    <property type="match status" value="1"/>
</dbReference>
<dbReference type="PANTHER" id="PTHR10098">
    <property type="entry name" value="RAPSYN-RELATED"/>
    <property type="match status" value="1"/>
</dbReference>
<dbReference type="Pfam" id="PF13424">
    <property type="entry name" value="TPR_12"/>
    <property type="match status" value="1"/>
</dbReference>
<feature type="repeat" description="TPR" evidence="1">
    <location>
        <begin position="510"/>
        <end position="543"/>
    </location>
</feature>
<comment type="caution">
    <text evidence="2">The sequence shown here is derived from an EMBL/GenBank/DDBJ whole genome shotgun (WGS) entry which is preliminary data.</text>
</comment>
<dbReference type="InterPro" id="IPR019734">
    <property type="entry name" value="TPR_rpt"/>
</dbReference>
<dbReference type="PROSITE" id="PS50005">
    <property type="entry name" value="TPR"/>
    <property type="match status" value="2"/>
</dbReference>
<protein>
    <submittedName>
        <fullName evidence="2">Tetratricopeptide repeat protein</fullName>
    </submittedName>
</protein>
<dbReference type="SMART" id="SM00028">
    <property type="entry name" value="TPR"/>
    <property type="match status" value="3"/>
</dbReference>
<gene>
    <name evidence="2" type="ORF">GX302_05010</name>
</gene>
<organism evidence="2 3">
    <name type="scientific">Methanosarcina flavescens</name>
    <dbReference type="NCBI Taxonomy" id="1715806"/>
    <lineage>
        <taxon>Archaea</taxon>
        <taxon>Methanobacteriati</taxon>
        <taxon>Methanobacteriota</taxon>
        <taxon>Stenosarchaea group</taxon>
        <taxon>Methanomicrobia</taxon>
        <taxon>Methanosarcinales</taxon>
        <taxon>Methanosarcinaceae</taxon>
        <taxon>Methanosarcina</taxon>
    </lineage>
</organism>
<name>A0A7K4AU65_9EURY</name>
<dbReference type="PROSITE" id="PS50293">
    <property type="entry name" value="TPR_REGION"/>
    <property type="match status" value="1"/>
</dbReference>
<dbReference type="EMBL" id="JAAYQL010000028">
    <property type="protein sequence ID" value="NLK32202.1"/>
    <property type="molecule type" value="Genomic_DNA"/>
</dbReference>
<dbReference type="InterPro" id="IPR027417">
    <property type="entry name" value="P-loop_NTPase"/>
</dbReference>
<dbReference type="SUPFAM" id="SSF52540">
    <property type="entry name" value="P-loop containing nucleoside triphosphate hydrolases"/>
    <property type="match status" value="1"/>
</dbReference>
<accession>A0A7K4AU65</accession>
<dbReference type="InterPro" id="IPR011990">
    <property type="entry name" value="TPR-like_helical_dom_sf"/>
</dbReference>
<sequence length="607" mass="69482">MGNYNTFFNFNTPSGDEFVKIIEYLDQKRQETVNQEILSRYNPSTLPPYPRRLKEFVSENRSEELIKALTYLESHQILLISGVGGVGKSTLARALVDLRPVNVPEPFWFSFHDNQDAKLSDILEKLAAYMNAPEIVSFKAERREPGKIDIDKLTGELHRRSEIWLIFDDLSTILADQNYTDKEIELLFFSLRHNTHNAKVIITSRVLPIFENGESLIDVVEDEEKQHLNGLRTDFAVDYLARNGLGEVEPQKLEELATGVDGHLLALKLLVELVKRFGAKDILADLNMYQKEKEDTIKKARRLFDKLAGDEKEFLERISVYRELVSMKGLKDMFTENTSIDIVKKLVDKSLLETDHNGSYWLHPLIQEFSYGDLKDKKEAHMLAVKYYLSLPLPKNPTKKEDLQPVIEAHYHACEAGEYDFAADIIWRYNLPSLLNLWENPRTLIDIYKKLLPDDHFKDKPVLKDKQTHGAVLGNLGTAYSNLGEPRKAIEYYEQALKISREIGDRRGEGNHLGNLGLAYSDLGEPRKAIEYYEQALKISRETGDRRGEGNHLGNLGLAYSDLGEPRKAIEFLKQSLSIGKAIEDPRIISICEKKLKELDGTDDNEN</sequence>
<reference evidence="2 3" key="1">
    <citation type="journal article" date="2020" name="Biotechnol. Biofuels">
        <title>New insights from the biogas microbiome by comprehensive genome-resolved metagenomics of nearly 1600 species originating from multiple anaerobic digesters.</title>
        <authorList>
            <person name="Campanaro S."/>
            <person name="Treu L."/>
            <person name="Rodriguez-R L.M."/>
            <person name="Kovalovszki A."/>
            <person name="Ziels R.M."/>
            <person name="Maus I."/>
            <person name="Zhu X."/>
            <person name="Kougias P.G."/>
            <person name="Basile A."/>
            <person name="Luo G."/>
            <person name="Schluter A."/>
            <person name="Konstantinidis K.T."/>
            <person name="Angelidaki I."/>
        </authorList>
    </citation>
    <scope>NUCLEOTIDE SEQUENCE [LARGE SCALE GENOMIC DNA]</scope>
    <source>
        <strain evidence="2">AS22ysBPME_46</strain>
    </source>
</reference>
<dbReference type="Gene3D" id="3.40.50.300">
    <property type="entry name" value="P-loop containing nucleotide triphosphate hydrolases"/>
    <property type="match status" value="1"/>
</dbReference>
<evidence type="ECO:0000313" key="3">
    <source>
        <dbReference type="Proteomes" id="UP000585579"/>
    </source>
</evidence>
<dbReference type="Proteomes" id="UP000585579">
    <property type="component" value="Unassembled WGS sequence"/>
</dbReference>
<dbReference type="AlphaFoldDB" id="A0A7K4AU65"/>
<dbReference type="RefSeq" id="WP_167829632.1">
    <property type="nucleotide sequence ID" value="NZ_CP032683.1"/>
</dbReference>
<evidence type="ECO:0000313" key="2">
    <source>
        <dbReference type="EMBL" id="NLK32202.1"/>
    </source>
</evidence>
<dbReference type="GeneID" id="53689122"/>
<dbReference type="PANTHER" id="PTHR10098:SF108">
    <property type="entry name" value="TETRATRICOPEPTIDE REPEAT PROTEIN 28"/>
    <property type="match status" value="1"/>
</dbReference>
<dbReference type="Pfam" id="PF13176">
    <property type="entry name" value="TPR_7"/>
    <property type="match status" value="1"/>
</dbReference>
<keyword evidence="1" id="KW-0802">TPR repeat</keyword>
<dbReference type="SUPFAM" id="SSF48452">
    <property type="entry name" value="TPR-like"/>
    <property type="match status" value="1"/>
</dbReference>
<proteinExistence type="predicted"/>